<dbReference type="AlphaFoldDB" id="A0A3N4JV48"/>
<reference evidence="2 3" key="1">
    <citation type="journal article" date="2018" name="Nat. Ecol. Evol.">
        <title>Pezizomycetes genomes reveal the molecular basis of ectomycorrhizal truffle lifestyle.</title>
        <authorList>
            <person name="Murat C."/>
            <person name="Payen T."/>
            <person name="Noel B."/>
            <person name="Kuo A."/>
            <person name="Morin E."/>
            <person name="Chen J."/>
            <person name="Kohler A."/>
            <person name="Krizsan K."/>
            <person name="Balestrini R."/>
            <person name="Da Silva C."/>
            <person name="Montanini B."/>
            <person name="Hainaut M."/>
            <person name="Levati E."/>
            <person name="Barry K.W."/>
            <person name="Belfiori B."/>
            <person name="Cichocki N."/>
            <person name="Clum A."/>
            <person name="Dockter R.B."/>
            <person name="Fauchery L."/>
            <person name="Guy J."/>
            <person name="Iotti M."/>
            <person name="Le Tacon F."/>
            <person name="Lindquist E.A."/>
            <person name="Lipzen A."/>
            <person name="Malagnac F."/>
            <person name="Mello A."/>
            <person name="Molinier V."/>
            <person name="Miyauchi S."/>
            <person name="Poulain J."/>
            <person name="Riccioni C."/>
            <person name="Rubini A."/>
            <person name="Sitrit Y."/>
            <person name="Splivallo R."/>
            <person name="Traeger S."/>
            <person name="Wang M."/>
            <person name="Zifcakova L."/>
            <person name="Wipf D."/>
            <person name="Zambonelli A."/>
            <person name="Paolocci F."/>
            <person name="Nowrousian M."/>
            <person name="Ottonello S."/>
            <person name="Baldrian P."/>
            <person name="Spatafora J.W."/>
            <person name="Henrissat B."/>
            <person name="Nagy L.G."/>
            <person name="Aury J.M."/>
            <person name="Wincker P."/>
            <person name="Grigoriev I.V."/>
            <person name="Bonfante P."/>
            <person name="Martin F.M."/>
        </authorList>
    </citation>
    <scope>NUCLEOTIDE SEQUENCE [LARGE SCALE GENOMIC DNA]</scope>
    <source>
        <strain evidence="2 3">120613-1</strain>
    </source>
</reference>
<proteinExistence type="predicted"/>
<keyword evidence="1" id="KW-0812">Transmembrane</keyword>
<evidence type="ECO:0000313" key="3">
    <source>
        <dbReference type="Proteomes" id="UP000276215"/>
    </source>
</evidence>
<dbReference type="OrthoDB" id="5314485at2759"/>
<evidence type="ECO:0000313" key="2">
    <source>
        <dbReference type="EMBL" id="RPB01068.1"/>
    </source>
</evidence>
<keyword evidence="3" id="KW-1185">Reference proteome</keyword>
<organism evidence="2 3">
    <name type="scientific">Choiromyces venosus 120613-1</name>
    <dbReference type="NCBI Taxonomy" id="1336337"/>
    <lineage>
        <taxon>Eukaryota</taxon>
        <taxon>Fungi</taxon>
        <taxon>Dikarya</taxon>
        <taxon>Ascomycota</taxon>
        <taxon>Pezizomycotina</taxon>
        <taxon>Pezizomycetes</taxon>
        <taxon>Pezizales</taxon>
        <taxon>Tuberaceae</taxon>
        <taxon>Choiromyces</taxon>
    </lineage>
</organism>
<dbReference type="Proteomes" id="UP000276215">
    <property type="component" value="Unassembled WGS sequence"/>
</dbReference>
<accession>A0A3N4JV48</accession>
<protein>
    <submittedName>
        <fullName evidence="2">Uncharacterized protein</fullName>
    </submittedName>
</protein>
<name>A0A3N4JV48_9PEZI</name>
<keyword evidence="1" id="KW-1133">Transmembrane helix</keyword>
<sequence length="680" mass="78583">MEASMSWDKCSGGPEVEDRFVRNQQELNQLFRSLNISFDDPNRIADVLTQMTNDYWGTAQHVDSNLGEREWTNAQEQTLILRSLIKEVSGLPLHRHRMDAAMIIKEVSHRLVDPLNPLRVESNPMFTPYPGPVAEDAEHRKLVEEDELVNLRATREIGDELTLPPDARDPPLSSIPQDHALPLENISLSYWVQQPRDGLHWMRLLQQKARENPGPPVPEYLDNPADLLLHLPDHFPLIDGPVPEVTLWREEDIRRPEVYDSRKEVGGYTSRENDDSYLFKFACLVQDVLLQPEVAMKYTIILRATRGRYLDTGPDEIWNESAPTSTEVEQLMHFFATGFPLIVLTRFNEPLLSGTHDRWTAPDRIQLSGEQFDLIEQAQRENKPVGHGFYRMYCTIFHEMGHYLNTHINAPFHQDFLTPRKLRLYLQPRRDMENPAHPRFYRLFPHTGEMGELIEMLIFGHKVNITTRDPDAGMTVNVRGSTPGPYDDTRAQITIPHEILEYMFCARVPLRLDGQALRELIRGLELTKLEERGALLPSERLLRNSRIDPDAFSARQDIPGGFGGYRYRRAIRRLQQDLLEMAYGIEFTSPAQISEEYWERNKVVEENPYDVENKWGLLWNWFIFLCSLPVIYLVGLPVGSACGLVVYCGISSLEGAKLLRGWWRWYIRHDPHAPTVIKVG</sequence>
<dbReference type="EMBL" id="ML120376">
    <property type="protein sequence ID" value="RPB01068.1"/>
    <property type="molecule type" value="Genomic_DNA"/>
</dbReference>
<feature type="transmembrane region" description="Helical" evidence="1">
    <location>
        <begin position="618"/>
        <end position="650"/>
    </location>
</feature>
<evidence type="ECO:0000256" key="1">
    <source>
        <dbReference type="SAM" id="Phobius"/>
    </source>
</evidence>
<keyword evidence="1" id="KW-0472">Membrane</keyword>
<gene>
    <name evidence="2" type="ORF">L873DRAFT_1842722</name>
</gene>